<comment type="caution">
    <text evidence="2">The sequence shown here is derived from an EMBL/GenBank/DDBJ whole genome shotgun (WGS) entry which is preliminary data.</text>
</comment>
<comment type="similarity">
    <text evidence="1">Belongs to the glycosyl hydrolase 25 family.</text>
</comment>
<dbReference type="PANTHER" id="PTHR34135">
    <property type="entry name" value="LYSOZYME"/>
    <property type="match status" value="1"/>
</dbReference>
<dbReference type="CDD" id="cd06414">
    <property type="entry name" value="GH25_LytC-like"/>
    <property type="match status" value="1"/>
</dbReference>
<dbReference type="AlphaFoldDB" id="A0A2G3E600"/>
<evidence type="ECO:0000313" key="3">
    <source>
        <dbReference type="Proteomes" id="UP000224563"/>
    </source>
</evidence>
<evidence type="ECO:0000313" key="2">
    <source>
        <dbReference type="EMBL" id="PHU38702.1"/>
    </source>
</evidence>
<dbReference type="GO" id="GO:0016998">
    <property type="term" value="P:cell wall macromolecule catabolic process"/>
    <property type="evidence" value="ECO:0007669"/>
    <property type="project" value="InterPro"/>
</dbReference>
<sequence length="310" mass="35621">MKKSRLWKWNVIILMTAIELCSCGQQPKKVIKEIKTETEIETDTQIPTQLETEGELKTEFEFRDVKGKEYRVDIHNEWAPNPYDVDKFVKDENGKMSYSSEEYSYRLGVDVSKYSKDIDWNAVKEDGYEFAIIRVGFRGYGRTGQLVEDPYAIKNIKGALNAGLEIGVYFFSQAINEVEAVEEAQFTMQILEKAGVDPNDLKLPVVFDPETITDDEARSDDVSGEQFTANALAFFKEIEANGYHGMIYSNMLWEAYQLDLDQLKDYPVWYADYEEKPQTPYAFQIWQYSESAVVSGIPNACDVNIELIPK</sequence>
<proteinExistence type="inferred from homology"/>
<dbReference type="GO" id="GO:0003796">
    <property type="term" value="F:lysozyme activity"/>
    <property type="evidence" value="ECO:0007669"/>
    <property type="project" value="InterPro"/>
</dbReference>
<dbReference type="Gene3D" id="3.20.20.80">
    <property type="entry name" value="Glycosidases"/>
    <property type="match status" value="1"/>
</dbReference>
<organism evidence="2 3">
    <name type="scientific">Agathobacter ruminis</name>
    <dbReference type="NCBI Taxonomy" id="1712665"/>
    <lineage>
        <taxon>Bacteria</taxon>
        <taxon>Bacillati</taxon>
        <taxon>Bacillota</taxon>
        <taxon>Clostridia</taxon>
        <taxon>Lachnospirales</taxon>
        <taxon>Lachnospiraceae</taxon>
        <taxon>Agathobacter</taxon>
    </lineage>
</organism>
<protein>
    <submittedName>
        <fullName evidence="2">Lysozyme</fullName>
    </submittedName>
</protein>
<evidence type="ECO:0000256" key="1">
    <source>
        <dbReference type="ARBA" id="ARBA00010646"/>
    </source>
</evidence>
<dbReference type="Proteomes" id="UP000224563">
    <property type="component" value="Unassembled WGS sequence"/>
</dbReference>
<dbReference type="EMBL" id="PDYG01000004">
    <property type="protein sequence ID" value="PHU38702.1"/>
    <property type="molecule type" value="Genomic_DNA"/>
</dbReference>
<dbReference type="PROSITE" id="PS51904">
    <property type="entry name" value="GLYCOSYL_HYDROL_F25_2"/>
    <property type="match status" value="1"/>
</dbReference>
<name>A0A2G3E600_9FIRM</name>
<dbReference type="InterPro" id="IPR017853">
    <property type="entry name" value="GH"/>
</dbReference>
<reference evidence="2 3" key="1">
    <citation type="submission" date="2017-10" db="EMBL/GenBank/DDBJ databases">
        <title>Resolving the taxonomy of Roseburia spp., Eubacterium rectale and Agathobacter spp. through phylogenomic analysis.</title>
        <authorList>
            <person name="Sheridan P.O."/>
            <person name="Walker A.W."/>
            <person name="Duncan S.H."/>
            <person name="Scott K.P."/>
            <person name="Toole P.W.O."/>
            <person name="Luis P."/>
            <person name="Flint H.J."/>
        </authorList>
    </citation>
    <scope>NUCLEOTIDE SEQUENCE [LARGE SCALE GENOMIC DNA]</scope>
    <source>
        <strain evidence="2 3">JK623</strain>
    </source>
</reference>
<dbReference type="RefSeq" id="WP_099385407.1">
    <property type="nucleotide sequence ID" value="NZ_JANSWH010000068.1"/>
</dbReference>
<accession>A0A2G3E600</accession>
<gene>
    <name evidence="2" type="ORF">CSX02_01775</name>
</gene>
<dbReference type="InterPro" id="IPR002053">
    <property type="entry name" value="Glyco_hydro_25"/>
</dbReference>
<dbReference type="Pfam" id="PF01183">
    <property type="entry name" value="Glyco_hydro_25"/>
    <property type="match status" value="1"/>
</dbReference>
<dbReference type="SUPFAM" id="SSF51445">
    <property type="entry name" value="(Trans)glycosidases"/>
    <property type="match status" value="1"/>
</dbReference>
<keyword evidence="3" id="KW-1185">Reference proteome</keyword>
<reference evidence="2 3" key="2">
    <citation type="submission" date="2017-10" db="EMBL/GenBank/DDBJ databases">
        <authorList>
            <person name="Banno H."/>
            <person name="Chua N.-H."/>
        </authorList>
    </citation>
    <scope>NUCLEOTIDE SEQUENCE [LARGE SCALE GENOMIC DNA]</scope>
    <source>
        <strain evidence="2 3">JK623</strain>
    </source>
</reference>
<dbReference type="GO" id="GO:0016052">
    <property type="term" value="P:carbohydrate catabolic process"/>
    <property type="evidence" value="ECO:0007669"/>
    <property type="project" value="TreeGrafter"/>
</dbReference>
<dbReference type="PANTHER" id="PTHR34135:SF2">
    <property type="entry name" value="LYSOZYME"/>
    <property type="match status" value="1"/>
</dbReference>
<dbReference type="GO" id="GO:0009253">
    <property type="term" value="P:peptidoglycan catabolic process"/>
    <property type="evidence" value="ECO:0007669"/>
    <property type="project" value="InterPro"/>
</dbReference>